<proteinExistence type="predicted"/>
<evidence type="ECO:0000256" key="2">
    <source>
        <dbReference type="ARBA" id="ARBA00022692"/>
    </source>
</evidence>
<dbReference type="AlphaFoldDB" id="A0AAN6MK55"/>
<reference evidence="8" key="2">
    <citation type="submission" date="2023-05" db="EMBL/GenBank/DDBJ databases">
        <authorList>
            <consortium name="Lawrence Berkeley National Laboratory"/>
            <person name="Steindorff A."/>
            <person name="Hensen N."/>
            <person name="Bonometti L."/>
            <person name="Westerberg I."/>
            <person name="Brannstrom I.O."/>
            <person name="Guillou S."/>
            <person name="Cros-Aarteil S."/>
            <person name="Calhoun S."/>
            <person name="Haridas S."/>
            <person name="Kuo A."/>
            <person name="Mondo S."/>
            <person name="Pangilinan J."/>
            <person name="Riley R."/>
            <person name="Labutti K."/>
            <person name="Andreopoulos B."/>
            <person name="Lipzen A."/>
            <person name="Chen C."/>
            <person name="Yanf M."/>
            <person name="Daum C."/>
            <person name="Ng V."/>
            <person name="Clum A."/>
            <person name="Ohm R."/>
            <person name="Martin F."/>
            <person name="Silar P."/>
            <person name="Natvig D."/>
            <person name="Lalanne C."/>
            <person name="Gautier V."/>
            <person name="Ament-Velasquez S.L."/>
            <person name="Kruys A."/>
            <person name="Hutchinson M.I."/>
            <person name="Powell A.J."/>
            <person name="Barry K."/>
            <person name="Miller A.N."/>
            <person name="Grigoriev I.V."/>
            <person name="Debuchy R."/>
            <person name="Gladieux P."/>
            <person name="Thoren M.H."/>
            <person name="Johannesson H."/>
        </authorList>
    </citation>
    <scope>NUCLEOTIDE SEQUENCE</scope>
    <source>
        <strain evidence="8">CBS 103.79</strain>
    </source>
</reference>
<name>A0AAN6MK55_9PEZI</name>
<dbReference type="Proteomes" id="UP001303889">
    <property type="component" value="Unassembled WGS sequence"/>
</dbReference>
<evidence type="ECO:0000313" key="9">
    <source>
        <dbReference type="Proteomes" id="UP001303889"/>
    </source>
</evidence>
<feature type="transmembrane region" description="Helical" evidence="6">
    <location>
        <begin position="603"/>
        <end position="620"/>
    </location>
</feature>
<keyword evidence="9" id="KW-1185">Reference proteome</keyword>
<dbReference type="InterPro" id="IPR036513">
    <property type="entry name" value="STAS_dom_sf"/>
</dbReference>
<feature type="transmembrane region" description="Helical" evidence="6">
    <location>
        <begin position="244"/>
        <end position="268"/>
    </location>
</feature>
<organism evidence="8 9">
    <name type="scientific">Staphylotrichum tortipilum</name>
    <dbReference type="NCBI Taxonomy" id="2831512"/>
    <lineage>
        <taxon>Eukaryota</taxon>
        <taxon>Fungi</taxon>
        <taxon>Dikarya</taxon>
        <taxon>Ascomycota</taxon>
        <taxon>Pezizomycotina</taxon>
        <taxon>Sordariomycetes</taxon>
        <taxon>Sordariomycetidae</taxon>
        <taxon>Sordariales</taxon>
        <taxon>Chaetomiaceae</taxon>
        <taxon>Staphylotrichum</taxon>
    </lineage>
</organism>
<protein>
    <submittedName>
        <fullName evidence="8">Sulfate transporter family-domain-containing protein</fullName>
    </submittedName>
</protein>
<dbReference type="EMBL" id="MU855514">
    <property type="protein sequence ID" value="KAK3902377.1"/>
    <property type="molecule type" value="Genomic_DNA"/>
</dbReference>
<dbReference type="CDD" id="cd07042">
    <property type="entry name" value="STAS_SulP_like_sulfate_transporter"/>
    <property type="match status" value="1"/>
</dbReference>
<dbReference type="InterPro" id="IPR011547">
    <property type="entry name" value="SLC26A/SulP_dom"/>
</dbReference>
<dbReference type="PANTHER" id="PTHR11814">
    <property type="entry name" value="SULFATE TRANSPORTER"/>
    <property type="match status" value="1"/>
</dbReference>
<feature type="compositionally biased region" description="Pro residues" evidence="5">
    <location>
        <begin position="41"/>
        <end position="51"/>
    </location>
</feature>
<dbReference type="InterPro" id="IPR002645">
    <property type="entry name" value="STAS_dom"/>
</dbReference>
<dbReference type="NCBIfam" id="TIGR00815">
    <property type="entry name" value="sulP"/>
    <property type="match status" value="1"/>
</dbReference>
<keyword evidence="4 6" id="KW-0472">Membrane</keyword>
<feature type="transmembrane region" description="Helical" evidence="6">
    <location>
        <begin position="418"/>
        <end position="440"/>
    </location>
</feature>
<evidence type="ECO:0000256" key="1">
    <source>
        <dbReference type="ARBA" id="ARBA00004141"/>
    </source>
</evidence>
<feature type="transmembrane region" description="Helical" evidence="6">
    <location>
        <begin position="275"/>
        <end position="294"/>
    </location>
</feature>
<dbReference type="InterPro" id="IPR018045">
    <property type="entry name" value="S04_transporter_CS"/>
</dbReference>
<dbReference type="PROSITE" id="PS01130">
    <property type="entry name" value="SLC26A"/>
    <property type="match status" value="1"/>
</dbReference>
<feature type="transmembrane region" description="Helical" evidence="6">
    <location>
        <begin position="306"/>
        <end position="325"/>
    </location>
</feature>
<feature type="domain" description="STAS" evidence="7">
    <location>
        <begin position="703"/>
        <end position="830"/>
    </location>
</feature>
<evidence type="ECO:0000259" key="7">
    <source>
        <dbReference type="PROSITE" id="PS50801"/>
    </source>
</evidence>
<evidence type="ECO:0000256" key="3">
    <source>
        <dbReference type="ARBA" id="ARBA00022989"/>
    </source>
</evidence>
<sequence>MLCSRRQCLAPRANCERLLALELPVSVLLPGLHGKGSASLSPPPHPLPTRRPPTQSHTPLPLPSPGLARVPASARVEDQASFSPSHSRVSSPVLSSLGTPAIVDIHPAALAGGKEPPSIRVLELSGAEPSSIPGSIPAPTQFDSPRSPCSTTTADRVKRFFGIEPDQIVNDPTLYDDGSYIEEDPSVMEALFELFPTIPGILNYLKELFPFLGWIFHYNLTWLLGDFIAGVTVGFVVVPQGMAYALLANLPAEYGLYTSFVGFILYWAFATSKDITIGAVAVMSTIVGNIVINVQKEHPELAADVIARSLALISGVVLLFLGLVRLGRIVEFISLVAIGAFMTGSAISIAAGQVPNLLGISGVNTREATYLVIINTLKGLPRAKLDAAMGMTALFGLYFIRWFCSYMGKKYPKRQKTWFFISTLRMAFIVILYILVSWLANRHVKKASEAKFKILGTVPSGFQHVGAPRIDTEILSALGPDIPTTILVLLIEHIAISKSFGRVNNYIINPSQELVAIGFTNVFGPFLGGYPATGSFSRTAIKAKAGVRTPLAGIFTAIIVLLALYALTSVFFYIPSAGLSALIIHAVGDLITPPREVYKYWQTSPLEFVIFFAGVFVSIFTSIENGIYTTVAASGALLLFRLVNSPGKFLGKVSVKAVPRSTLRGNGSSSQDSLLDEKSHSAFAALDRSDLSNPEVDIKSPYPGVFIYRFGEGLNYVNSARHLDTLTIYIFNRTRRTQLNKYDKIGDRPWNDPGPRRGKVANSDEIAARPILRSIILDFTAVNFLDVTATQALIDLRNQFDRYADPERVEWHFAGVSNRWTRRALVASGFGTERRDNAEDDKGLFDPLLGAGSGDGKGPEIKAKSKDDIEAAAGEITPVASSRAAGGRLAPVYGINRPYFHVDVETAVASTIQNLERRGSDYSGRE</sequence>
<reference evidence="8" key="1">
    <citation type="journal article" date="2023" name="Mol. Phylogenet. Evol.">
        <title>Genome-scale phylogeny and comparative genomics of the fungal order Sordariales.</title>
        <authorList>
            <person name="Hensen N."/>
            <person name="Bonometti L."/>
            <person name="Westerberg I."/>
            <person name="Brannstrom I.O."/>
            <person name="Guillou S."/>
            <person name="Cros-Aarteil S."/>
            <person name="Calhoun S."/>
            <person name="Haridas S."/>
            <person name="Kuo A."/>
            <person name="Mondo S."/>
            <person name="Pangilinan J."/>
            <person name="Riley R."/>
            <person name="LaButti K."/>
            <person name="Andreopoulos B."/>
            <person name="Lipzen A."/>
            <person name="Chen C."/>
            <person name="Yan M."/>
            <person name="Daum C."/>
            <person name="Ng V."/>
            <person name="Clum A."/>
            <person name="Steindorff A."/>
            <person name="Ohm R.A."/>
            <person name="Martin F."/>
            <person name="Silar P."/>
            <person name="Natvig D.O."/>
            <person name="Lalanne C."/>
            <person name="Gautier V."/>
            <person name="Ament-Velasquez S.L."/>
            <person name="Kruys A."/>
            <person name="Hutchinson M.I."/>
            <person name="Powell A.J."/>
            <person name="Barry K."/>
            <person name="Miller A.N."/>
            <person name="Grigoriev I.V."/>
            <person name="Debuchy R."/>
            <person name="Gladieux P."/>
            <person name="Hiltunen Thoren M."/>
            <person name="Johannesson H."/>
        </authorList>
    </citation>
    <scope>NUCLEOTIDE SEQUENCE</scope>
    <source>
        <strain evidence="8">CBS 103.79</strain>
    </source>
</reference>
<accession>A0AAN6MK55</accession>
<evidence type="ECO:0000313" key="8">
    <source>
        <dbReference type="EMBL" id="KAK3902377.1"/>
    </source>
</evidence>
<evidence type="ECO:0000256" key="6">
    <source>
        <dbReference type="SAM" id="Phobius"/>
    </source>
</evidence>
<feature type="region of interest" description="Disordered" evidence="5">
    <location>
        <begin position="130"/>
        <end position="149"/>
    </location>
</feature>
<feature type="transmembrane region" description="Helical" evidence="6">
    <location>
        <begin position="514"/>
        <end position="533"/>
    </location>
</feature>
<comment type="caution">
    <text evidence="8">The sequence shown here is derived from an EMBL/GenBank/DDBJ whole genome shotgun (WGS) entry which is preliminary data.</text>
</comment>
<feature type="transmembrane region" description="Helical" evidence="6">
    <location>
        <begin position="387"/>
        <end position="406"/>
    </location>
</feature>
<feature type="compositionally biased region" description="Low complexity" evidence="5">
    <location>
        <begin position="81"/>
        <end position="93"/>
    </location>
</feature>
<dbReference type="Pfam" id="PF01740">
    <property type="entry name" value="STAS"/>
    <property type="match status" value="1"/>
</dbReference>
<keyword evidence="2 6" id="KW-0812">Transmembrane</keyword>
<evidence type="ECO:0000256" key="4">
    <source>
        <dbReference type="ARBA" id="ARBA00023136"/>
    </source>
</evidence>
<feature type="transmembrane region" description="Helical" evidence="6">
    <location>
        <begin position="332"/>
        <end position="351"/>
    </location>
</feature>
<gene>
    <name evidence="8" type="ORF">C8A05DRAFT_44197</name>
</gene>
<comment type="subcellular location">
    <subcellularLocation>
        <location evidence="1">Membrane</location>
        <topology evidence="1">Multi-pass membrane protein</topology>
    </subcellularLocation>
</comment>
<dbReference type="PROSITE" id="PS50801">
    <property type="entry name" value="STAS"/>
    <property type="match status" value="1"/>
</dbReference>
<dbReference type="GO" id="GO:0008271">
    <property type="term" value="F:secondary active sulfate transmembrane transporter activity"/>
    <property type="evidence" value="ECO:0007669"/>
    <property type="project" value="InterPro"/>
</dbReference>
<dbReference type="Gene3D" id="3.30.750.24">
    <property type="entry name" value="STAS domain"/>
    <property type="match status" value="1"/>
</dbReference>
<keyword evidence="3 6" id="KW-1133">Transmembrane helix</keyword>
<dbReference type="InterPro" id="IPR001902">
    <property type="entry name" value="SLC26A/SulP_fam"/>
</dbReference>
<feature type="region of interest" description="Disordered" evidence="5">
    <location>
        <begin position="35"/>
        <end position="93"/>
    </location>
</feature>
<dbReference type="GO" id="GO:0016020">
    <property type="term" value="C:membrane"/>
    <property type="evidence" value="ECO:0007669"/>
    <property type="project" value="UniProtKB-SubCell"/>
</dbReference>
<evidence type="ECO:0000256" key="5">
    <source>
        <dbReference type="SAM" id="MobiDB-lite"/>
    </source>
</evidence>
<dbReference type="FunFam" id="3.30.750.24:FF:000024">
    <property type="entry name" value="Sulfate permease 2"/>
    <property type="match status" value="1"/>
</dbReference>
<feature type="transmembrane region" description="Helical" evidence="6">
    <location>
        <begin position="215"/>
        <end position="238"/>
    </location>
</feature>
<feature type="transmembrane region" description="Helical" evidence="6">
    <location>
        <begin position="545"/>
        <end position="566"/>
    </location>
</feature>
<dbReference type="Pfam" id="PF00916">
    <property type="entry name" value="Sulfate_transp"/>
    <property type="match status" value="1"/>
</dbReference>